<protein>
    <submittedName>
        <fullName evidence="2">Putative toxin-antitoxin system toxin component, PIN family</fullName>
    </submittedName>
</protein>
<evidence type="ECO:0000313" key="3">
    <source>
        <dbReference type="Proteomes" id="UP000255207"/>
    </source>
</evidence>
<dbReference type="OrthoDB" id="5243920at2"/>
<feature type="domain" description="PIN" evidence="1">
    <location>
        <begin position="2"/>
        <end position="114"/>
    </location>
</feature>
<dbReference type="InterPro" id="IPR029060">
    <property type="entry name" value="PIN-like_dom_sf"/>
</dbReference>
<reference evidence="3" key="1">
    <citation type="submission" date="2018-07" db="EMBL/GenBank/DDBJ databases">
        <authorList>
            <person name="Safronova V.I."/>
            <person name="Chirak E.R."/>
            <person name="Sazanova A.L."/>
        </authorList>
    </citation>
    <scope>NUCLEOTIDE SEQUENCE [LARGE SCALE GENOMIC DNA]</scope>
    <source>
        <strain evidence="3">RCAM04685</strain>
    </source>
</reference>
<gene>
    <name evidence="2" type="ORF">DWE98_05305</name>
</gene>
<evidence type="ECO:0000313" key="2">
    <source>
        <dbReference type="EMBL" id="RDJ28020.1"/>
    </source>
</evidence>
<proteinExistence type="predicted"/>
<sequence length="142" mass="15498">MRLVLDTAAMVAAIRSEAGASRRLLVAGLENRIALLVSVPLMIEYQSVMTRAEHMEAARLSLDDIESLLDAVAAVARPVRLAFLWRPGLRDPDDDMVLETAVNGQADAIVTFNLRDFGKVAERFGIAVLTPGEALRRVEAIE</sequence>
<organism evidence="2 3">
    <name type="scientific">Bosea caraganae</name>
    <dbReference type="NCBI Taxonomy" id="2763117"/>
    <lineage>
        <taxon>Bacteria</taxon>
        <taxon>Pseudomonadati</taxon>
        <taxon>Pseudomonadota</taxon>
        <taxon>Alphaproteobacteria</taxon>
        <taxon>Hyphomicrobiales</taxon>
        <taxon>Boseaceae</taxon>
        <taxon>Bosea</taxon>
    </lineage>
</organism>
<dbReference type="InterPro" id="IPR002850">
    <property type="entry name" value="PIN_toxin-like"/>
</dbReference>
<name>A0A370LA26_9HYPH</name>
<dbReference type="RefSeq" id="WP_114828145.1">
    <property type="nucleotide sequence ID" value="NZ_QQTO01000037.1"/>
</dbReference>
<dbReference type="InterPro" id="IPR002716">
    <property type="entry name" value="PIN_dom"/>
</dbReference>
<keyword evidence="3" id="KW-1185">Reference proteome</keyword>
<evidence type="ECO:0000259" key="1">
    <source>
        <dbReference type="Pfam" id="PF13470"/>
    </source>
</evidence>
<accession>A0A370LA26</accession>
<dbReference type="NCBIfam" id="TIGR00305">
    <property type="entry name" value="putative toxin-antitoxin system toxin component, PIN family"/>
    <property type="match status" value="1"/>
</dbReference>
<dbReference type="PANTHER" id="PTHR34610:SF3">
    <property type="entry name" value="SSL7007 PROTEIN"/>
    <property type="match status" value="1"/>
</dbReference>
<comment type="caution">
    <text evidence="2">The sequence shown here is derived from an EMBL/GenBank/DDBJ whole genome shotgun (WGS) entry which is preliminary data.</text>
</comment>
<dbReference type="Proteomes" id="UP000255207">
    <property type="component" value="Unassembled WGS sequence"/>
</dbReference>
<dbReference type="AlphaFoldDB" id="A0A370LA26"/>
<dbReference type="PANTHER" id="PTHR34610">
    <property type="entry name" value="SSL7007 PROTEIN"/>
    <property type="match status" value="1"/>
</dbReference>
<dbReference type="EMBL" id="QQTP01000002">
    <property type="protein sequence ID" value="RDJ28020.1"/>
    <property type="molecule type" value="Genomic_DNA"/>
</dbReference>
<dbReference type="Pfam" id="PF13470">
    <property type="entry name" value="PIN_3"/>
    <property type="match status" value="1"/>
</dbReference>
<dbReference type="SUPFAM" id="SSF88723">
    <property type="entry name" value="PIN domain-like"/>
    <property type="match status" value="1"/>
</dbReference>